<evidence type="ECO:0000313" key="2">
    <source>
        <dbReference type="EMBL" id="CAL5997245.1"/>
    </source>
</evidence>
<evidence type="ECO:0000256" key="1">
    <source>
        <dbReference type="SAM" id="Phobius"/>
    </source>
</evidence>
<keyword evidence="1" id="KW-0812">Transmembrane</keyword>
<proteinExistence type="predicted"/>
<keyword evidence="1" id="KW-1133">Transmembrane helix</keyword>
<reference evidence="2 3" key="1">
    <citation type="submission" date="2024-07" db="EMBL/GenBank/DDBJ databases">
        <authorList>
            <person name="Akdeniz Z."/>
        </authorList>
    </citation>
    <scope>NUCLEOTIDE SEQUENCE [LARGE SCALE GENOMIC DNA]</scope>
</reference>
<keyword evidence="3" id="KW-1185">Reference proteome</keyword>
<name>A0ABP1HNG4_9EUKA</name>
<keyword evidence="1" id="KW-0472">Membrane</keyword>
<dbReference type="Proteomes" id="UP001642409">
    <property type="component" value="Unassembled WGS sequence"/>
</dbReference>
<organism evidence="2 3">
    <name type="scientific">Hexamita inflata</name>
    <dbReference type="NCBI Taxonomy" id="28002"/>
    <lineage>
        <taxon>Eukaryota</taxon>
        <taxon>Metamonada</taxon>
        <taxon>Diplomonadida</taxon>
        <taxon>Hexamitidae</taxon>
        <taxon>Hexamitinae</taxon>
        <taxon>Hexamita</taxon>
    </lineage>
</organism>
<gene>
    <name evidence="2" type="ORF">HINF_LOCUS15151</name>
</gene>
<comment type="caution">
    <text evidence="2">The sequence shown here is derived from an EMBL/GenBank/DDBJ whole genome shotgun (WGS) entry which is preliminary data.</text>
</comment>
<dbReference type="EMBL" id="CAXDID020000036">
    <property type="protein sequence ID" value="CAL5997245.1"/>
    <property type="molecule type" value="Genomic_DNA"/>
</dbReference>
<evidence type="ECO:0000313" key="3">
    <source>
        <dbReference type="Proteomes" id="UP001642409"/>
    </source>
</evidence>
<feature type="transmembrane region" description="Helical" evidence="1">
    <location>
        <begin position="555"/>
        <end position="578"/>
    </location>
</feature>
<accession>A0ABP1HNG4</accession>
<protein>
    <submittedName>
        <fullName evidence="2">Hypothetical_protein</fullName>
    </submittedName>
</protein>
<sequence length="600" mass="66041">MLNYLFISLFQLEINVQHTCENDFTLQGSHCTCLKFLSSNGTLCVQNCSDINENEVNGVCSTMKALRDTPDCSATYGPGFEYDNNEGTCYCPSGISCKCKAKECCNLENVGMGYSWDDALKTCECPSGSVCYCTSEYCCQKQNLHYINARCDTCEVALGTGYTWSTSLKSCECPSQSMCACKTQLCCALTQKFIKNGQCTSCDSIYKPISNPFLADDFSFIYCGCNIDQKQYGSLQNTTDTCIQCSELMNEDENSCLTCEQGFGPGYVWDNSLETCQCPSGATCECKTALCCFRSQGTHFVNGKCQTCKDQHSEGAILDQDTGKCICDSSKQYYGTLTNPTEKCQQCAEYYNVTSKSCKTCLVDYGNDFGWSAPDNKCVIVGSNAVCKSVLCCNVEMNQILKSDQMGCDTCPQNTIVSYSQCVCDHDNNFYGSPDACQKCEGLLNETANTCLSCSQIYGSGYAWSVDDSSCYCPPSTKCDCLTEYCCWQNSTHLIDGKCNRCLYTHGTGFDWDYQVSNKYKTNSCFCRNLAICECIAGLALTDGICKDSSNKTGLIIGLVVGIPFVVLLVIAIVIIVLKKKQKKQPNEVVQMVPKTDMFI</sequence>